<evidence type="ECO:0000313" key="2">
    <source>
        <dbReference type="Proteomes" id="UP001412067"/>
    </source>
</evidence>
<reference evidence="1 2" key="1">
    <citation type="journal article" date="2022" name="Nat. Plants">
        <title>Genomes of leafy and leafless Platanthera orchids illuminate the evolution of mycoheterotrophy.</title>
        <authorList>
            <person name="Li M.H."/>
            <person name="Liu K.W."/>
            <person name="Li Z."/>
            <person name="Lu H.C."/>
            <person name="Ye Q.L."/>
            <person name="Zhang D."/>
            <person name="Wang J.Y."/>
            <person name="Li Y.F."/>
            <person name="Zhong Z.M."/>
            <person name="Liu X."/>
            <person name="Yu X."/>
            <person name="Liu D.K."/>
            <person name="Tu X.D."/>
            <person name="Liu B."/>
            <person name="Hao Y."/>
            <person name="Liao X.Y."/>
            <person name="Jiang Y.T."/>
            <person name="Sun W.H."/>
            <person name="Chen J."/>
            <person name="Chen Y.Q."/>
            <person name="Ai Y."/>
            <person name="Zhai J.W."/>
            <person name="Wu S.S."/>
            <person name="Zhou Z."/>
            <person name="Hsiao Y.Y."/>
            <person name="Wu W.L."/>
            <person name="Chen Y.Y."/>
            <person name="Lin Y.F."/>
            <person name="Hsu J.L."/>
            <person name="Li C.Y."/>
            <person name="Wang Z.W."/>
            <person name="Zhao X."/>
            <person name="Zhong W.Y."/>
            <person name="Ma X.K."/>
            <person name="Ma L."/>
            <person name="Huang J."/>
            <person name="Chen G.Z."/>
            <person name="Huang M.Z."/>
            <person name="Huang L."/>
            <person name="Peng D.H."/>
            <person name="Luo Y.B."/>
            <person name="Zou S.Q."/>
            <person name="Chen S.P."/>
            <person name="Lan S."/>
            <person name="Tsai W.C."/>
            <person name="Van de Peer Y."/>
            <person name="Liu Z.J."/>
        </authorList>
    </citation>
    <scope>NUCLEOTIDE SEQUENCE [LARGE SCALE GENOMIC DNA]</scope>
    <source>
        <strain evidence="1">Lor288</strain>
    </source>
</reference>
<dbReference type="EMBL" id="JBBWWR010000001">
    <property type="protein sequence ID" value="KAK8971571.1"/>
    <property type="molecule type" value="Genomic_DNA"/>
</dbReference>
<name>A0ABR2N630_9ASPA</name>
<dbReference type="InterPro" id="IPR031985">
    <property type="entry name" value="DUF4787"/>
</dbReference>
<evidence type="ECO:0000313" key="1">
    <source>
        <dbReference type="EMBL" id="KAK8971571.1"/>
    </source>
</evidence>
<protein>
    <submittedName>
        <fullName evidence="1">Uncharacterized protein</fullName>
    </submittedName>
</protein>
<comment type="caution">
    <text evidence="1">The sequence shown here is derived from an EMBL/GenBank/DDBJ whole genome shotgun (WGS) entry which is preliminary data.</text>
</comment>
<sequence>MESGLWGWKCKSSIIEKENCALRCLSPACYQLIYESDPLEEGERDFNRSHEYKYCLHSQQPPVIHRMGSHHYCQLNPRWLINRRESLGESLEGVKGAFD</sequence>
<dbReference type="Pfam" id="PF16029">
    <property type="entry name" value="DUF4787"/>
    <property type="match status" value="1"/>
</dbReference>
<proteinExistence type="predicted"/>
<accession>A0ABR2N630</accession>
<dbReference type="PANTHER" id="PTHR35455:SF1">
    <property type="entry name" value="AGAP005842-PA"/>
    <property type="match status" value="1"/>
</dbReference>
<dbReference type="Proteomes" id="UP001412067">
    <property type="component" value="Unassembled WGS sequence"/>
</dbReference>
<gene>
    <name evidence="1" type="ORF">KSP40_PGU011266</name>
</gene>
<keyword evidence="2" id="KW-1185">Reference proteome</keyword>
<dbReference type="PANTHER" id="PTHR35455">
    <property type="entry name" value="UNNAMED PRODUCT"/>
    <property type="match status" value="1"/>
</dbReference>
<organism evidence="1 2">
    <name type="scientific">Platanthera guangdongensis</name>
    <dbReference type="NCBI Taxonomy" id="2320717"/>
    <lineage>
        <taxon>Eukaryota</taxon>
        <taxon>Viridiplantae</taxon>
        <taxon>Streptophyta</taxon>
        <taxon>Embryophyta</taxon>
        <taxon>Tracheophyta</taxon>
        <taxon>Spermatophyta</taxon>
        <taxon>Magnoliopsida</taxon>
        <taxon>Liliopsida</taxon>
        <taxon>Asparagales</taxon>
        <taxon>Orchidaceae</taxon>
        <taxon>Orchidoideae</taxon>
        <taxon>Orchideae</taxon>
        <taxon>Orchidinae</taxon>
        <taxon>Platanthera</taxon>
    </lineage>
</organism>